<proteinExistence type="predicted"/>
<dbReference type="Gene3D" id="3.40.50.1970">
    <property type="match status" value="1"/>
</dbReference>
<dbReference type="NCBIfam" id="NF033503">
    <property type="entry name" value="LarB"/>
    <property type="match status" value="1"/>
</dbReference>
<name>A0ABN1ZLC3_9ACTN</name>
<evidence type="ECO:0000259" key="1">
    <source>
        <dbReference type="SMART" id="SM01001"/>
    </source>
</evidence>
<dbReference type="Proteomes" id="UP001500443">
    <property type="component" value="Unassembled WGS sequence"/>
</dbReference>
<evidence type="ECO:0000313" key="2">
    <source>
        <dbReference type="EMBL" id="GAA1500676.1"/>
    </source>
</evidence>
<dbReference type="InterPro" id="IPR039476">
    <property type="entry name" value="P2CMN_synthase_LarB"/>
</dbReference>
<gene>
    <name evidence="2" type="primary">larB</name>
    <name evidence="2" type="ORF">GCM10009802_56300</name>
</gene>
<dbReference type="EMBL" id="BAAAPF010000283">
    <property type="protein sequence ID" value="GAA1500676.1"/>
    <property type="molecule type" value="Genomic_DNA"/>
</dbReference>
<dbReference type="PANTHER" id="PTHR43064">
    <property type="entry name" value="PHOSPHORIBOSYLAMINOIMIDAZOLE CARBOXYLASE-RELATED"/>
    <property type="match status" value="1"/>
</dbReference>
<dbReference type="PANTHER" id="PTHR43064:SF1">
    <property type="entry name" value="SLL1489 PROTEIN"/>
    <property type="match status" value="1"/>
</dbReference>
<dbReference type="Pfam" id="PF00731">
    <property type="entry name" value="AIRC"/>
    <property type="match status" value="1"/>
</dbReference>
<feature type="domain" description="PurE" evidence="1">
    <location>
        <begin position="91"/>
        <end position="223"/>
    </location>
</feature>
<dbReference type="InterPro" id="IPR000031">
    <property type="entry name" value="PurE_dom"/>
</dbReference>
<sequence>MAQVGDFARLDVGRRRRTGVPEVVYADGKTPQQTLQLLAELRRRTPDSPALATRCPEEVLREAADAFADEPVRVDTRARTVTVGPLPAPRGTVAVLTAGTSDLPVAREAVATLDALGTGSRLFADVGVAGLSRLLSVLAEVRAADCAIVVAGMDGALPSVVTGLLAAPVVGVPASVGYGFADGGRAAAGAMLASCAPGLTVVNIDNGFGAAVHAAKIVGVRDGE</sequence>
<organism evidence="2 3">
    <name type="scientific">Streptomyces synnematoformans</name>
    <dbReference type="NCBI Taxonomy" id="415721"/>
    <lineage>
        <taxon>Bacteria</taxon>
        <taxon>Bacillati</taxon>
        <taxon>Actinomycetota</taxon>
        <taxon>Actinomycetes</taxon>
        <taxon>Kitasatosporales</taxon>
        <taxon>Streptomycetaceae</taxon>
        <taxon>Streptomyces</taxon>
    </lineage>
</organism>
<keyword evidence="3" id="KW-1185">Reference proteome</keyword>
<comment type="caution">
    <text evidence="2">The sequence shown here is derived from an EMBL/GenBank/DDBJ whole genome shotgun (WGS) entry which is preliminary data.</text>
</comment>
<evidence type="ECO:0000313" key="3">
    <source>
        <dbReference type="Proteomes" id="UP001500443"/>
    </source>
</evidence>
<dbReference type="SUPFAM" id="SSF52255">
    <property type="entry name" value="N5-CAIR mutase (phosphoribosylaminoimidazole carboxylase, PurE)"/>
    <property type="match status" value="1"/>
</dbReference>
<accession>A0ABN1ZLC3</accession>
<reference evidence="2 3" key="1">
    <citation type="journal article" date="2019" name="Int. J. Syst. Evol. Microbiol.">
        <title>The Global Catalogue of Microorganisms (GCM) 10K type strain sequencing project: providing services to taxonomists for standard genome sequencing and annotation.</title>
        <authorList>
            <consortium name="The Broad Institute Genomics Platform"/>
            <consortium name="The Broad Institute Genome Sequencing Center for Infectious Disease"/>
            <person name="Wu L."/>
            <person name="Ma J."/>
        </authorList>
    </citation>
    <scope>NUCLEOTIDE SEQUENCE [LARGE SCALE GENOMIC DNA]</scope>
    <source>
        <strain evidence="2 3">JCM 15481</strain>
    </source>
</reference>
<protein>
    <submittedName>
        <fullName evidence="2">Nickel pincer cofactor biosynthesis protein LarB</fullName>
    </submittedName>
</protein>
<dbReference type="SMART" id="SM01001">
    <property type="entry name" value="AIRC"/>
    <property type="match status" value="1"/>
</dbReference>